<feature type="binding site" evidence="6">
    <location>
        <position position="42"/>
    </location>
    <ligand>
        <name>(6S)-NADPHX</name>
        <dbReference type="ChEBI" id="CHEBI:64076"/>
    </ligand>
</feature>
<evidence type="ECO:0000256" key="5">
    <source>
        <dbReference type="ARBA" id="ARBA00023239"/>
    </source>
</evidence>
<feature type="binding site" evidence="6">
    <location>
        <position position="229"/>
    </location>
    <ligand>
        <name>AMP</name>
        <dbReference type="ChEBI" id="CHEBI:456215"/>
    </ligand>
</feature>
<keyword evidence="2 6" id="KW-0067">ATP-binding</keyword>
<dbReference type="Gene3D" id="3.40.1190.20">
    <property type="match status" value="1"/>
</dbReference>
<comment type="similarity">
    <text evidence="6">Belongs to the NnrD/CARKD family.</text>
</comment>
<keyword evidence="9" id="KW-1185">Reference proteome</keyword>
<evidence type="ECO:0000313" key="9">
    <source>
        <dbReference type="Proteomes" id="UP001565474"/>
    </source>
</evidence>
<dbReference type="InterPro" id="IPR029056">
    <property type="entry name" value="Ribokinase-like"/>
</dbReference>
<dbReference type="PANTHER" id="PTHR12592:SF0">
    <property type="entry name" value="ATP-DEPENDENT (S)-NAD(P)H-HYDRATE DEHYDRATASE"/>
    <property type="match status" value="1"/>
</dbReference>
<dbReference type="SUPFAM" id="SSF53613">
    <property type="entry name" value="Ribokinase-like"/>
    <property type="match status" value="1"/>
</dbReference>
<reference evidence="8 9" key="1">
    <citation type="submission" date="2024-07" db="EMBL/GenBank/DDBJ databases">
        <title>Genomic Encyclopedia of Type Strains, Phase V (KMG-V): Genome sequencing to study the core and pangenomes of soil and plant-associated prokaryotes.</title>
        <authorList>
            <person name="Whitman W."/>
        </authorList>
    </citation>
    <scope>NUCLEOTIDE SEQUENCE [LARGE SCALE GENOMIC DNA]</scope>
    <source>
        <strain evidence="8 9">USDA 222</strain>
    </source>
</reference>
<protein>
    <recommendedName>
        <fullName evidence="6">ADP-dependent (S)-NAD(P)H-hydrate dehydratase</fullName>
        <ecNumber evidence="6">4.2.1.136</ecNumber>
    </recommendedName>
    <alternativeName>
        <fullName evidence="6">ADP-dependent NAD(P)HX dehydratase</fullName>
    </alternativeName>
</protein>
<keyword evidence="5 6" id="KW-0456">Lyase</keyword>
<dbReference type="GO" id="GO:0052855">
    <property type="term" value="F:ADP-dependent NAD(P)H-hydrate dehydratase activity"/>
    <property type="evidence" value="ECO:0007669"/>
    <property type="project" value="UniProtKB-EC"/>
</dbReference>
<dbReference type="Pfam" id="PF01256">
    <property type="entry name" value="Carb_kinase"/>
    <property type="match status" value="1"/>
</dbReference>
<evidence type="ECO:0000256" key="1">
    <source>
        <dbReference type="ARBA" id="ARBA00022741"/>
    </source>
</evidence>
<comment type="catalytic activity">
    <reaction evidence="6">
        <text>(6S)-NADHX + ADP = AMP + phosphate + NADH + H(+)</text>
        <dbReference type="Rhea" id="RHEA:32223"/>
        <dbReference type="ChEBI" id="CHEBI:15378"/>
        <dbReference type="ChEBI" id="CHEBI:43474"/>
        <dbReference type="ChEBI" id="CHEBI:57945"/>
        <dbReference type="ChEBI" id="CHEBI:64074"/>
        <dbReference type="ChEBI" id="CHEBI:456215"/>
        <dbReference type="ChEBI" id="CHEBI:456216"/>
        <dbReference type="EC" id="4.2.1.136"/>
    </reaction>
</comment>
<comment type="caution">
    <text evidence="8">The sequence shown here is derived from an EMBL/GenBank/DDBJ whole genome shotgun (WGS) entry which is preliminary data.</text>
</comment>
<evidence type="ECO:0000256" key="6">
    <source>
        <dbReference type="HAMAP-Rule" id="MF_01965"/>
    </source>
</evidence>
<dbReference type="RefSeq" id="WP_370058326.1">
    <property type="nucleotide sequence ID" value="NZ_JBGBYD010000002.1"/>
</dbReference>
<comment type="function">
    <text evidence="6">Catalyzes the dehydration of the S-form of NAD(P)HX at the expense of ADP, which is converted to AMP. Together with NAD(P)HX epimerase, which catalyzes the epimerization of the S- and R-forms, the enzyme allows the repair of both epimers of NAD(P)HX, a damaged form of NAD(P)H that is a result of enzymatic or heat-dependent hydration.</text>
</comment>
<gene>
    <name evidence="6" type="primary">nnrD</name>
    <name evidence="8" type="ORF">ABH992_006111</name>
</gene>
<sequence length="293" mass="30476">MIVKPLDEAYLRSHPLPKHSGGDKHSRGRVLVIAGNIELPGAAILAGLGALRAGAGVLRIAACQTNAPHIGAAMPEAMVIRCSEDGREIGIGNGPRLVELAKGSDSVLIGPGMVDEGSVGRLCALLLNEAIGPIFVVDASAFTSLRHFDIRQEQRGRLVCTPHFGEMAKFLGREREEIESRALRSATEAARSVHAVVALKGASTHVVGLSDEALLNEQGTVGLATSGSGDTLAGIVAGLAARGTSPLLAAAWGVYLHAVAGRLVADRLGAIGLLARELPEEIPPIMRDLESRT</sequence>
<evidence type="ECO:0000313" key="8">
    <source>
        <dbReference type="EMBL" id="MEY9473712.1"/>
    </source>
</evidence>
<feature type="binding site" evidence="6">
    <location>
        <position position="163"/>
    </location>
    <ligand>
        <name>(6S)-NADPHX</name>
        <dbReference type="ChEBI" id="CHEBI:64076"/>
    </ligand>
</feature>
<feature type="binding site" evidence="6">
    <location>
        <position position="230"/>
    </location>
    <ligand>
        <name>(6S)-NADPHX</name>
        <dbReference type="ChEBI" id="CHEBI:64076"/>
    </ligand>
</feature>
<accession>A0ABV4GP36</accession>
<comment type="subunit">
    <text evidence="6">Homotetramer.</text>
</comment>
<evidence type="ECO:0000256" key="4">
    <source>
        <dbReference type="ARBA" id="ARBA00023027"/>
    </source>
</evidence>
<dbReference type="HAMAP" id="MF_01965">
    <property type="entry name" value="NADHX_dehydratase"/>
    <property type="match status" value="1"/>
</dbReference>
<dbReference type="InterPro" id="IPR000631">
    <property type="entry name" value="CARKD"/>
</dbReference>
<keyword evidence="4 6" id="KW-0520">NAD</keyword>
<comment type="cofactor">
    <cofactor evidence="6">
        <name>Mg(2+)</name>
        <dbReference type="ChEBI" id="CHEBI:18420"/>
    </cofactor>
</comment>
<keyword evidence="1 6" id="KW-0547">Nucleotide-binding</keyword>
<keyword evidence="3 6" id="KW-0521">NADP</keyword>
<proteinExistence type="inferred from homology"/>
<dbReference type="EMBL" id="JBGBZN010000002">
    <property type="protein sequence ID" value="MEY9473712.1"/>
    <property type="molecule type" value="Genomic_DNA"/>
</dbReference>
<dbReference type="Proteomes" id="UP001565474">
    <property type="component" value="Unassembled WGS sequence"/>
</dbReference>
<name>A0ABV4GP36_9BRAD</name>
<dbReference type="EC" id="4.2.1.136" evidence="6"/>
<evidence type="ECO:0000256" key="2">
    <source>
        <dbReference type="ARBA" id="ARBA00022840"/>
    </source>
</evidence>
<feature type="binding site" evidence="6">
    <location>
        <position position="112"/>
    </location>
    <ligand>
        <name>(6S)-NADPHX</name>
        <dbReference type="ChEBI" id="CHEBI:64076"/>
    </ligand>
</feature>
<dbReference type="CDD" id="cd01171">
    <property type="entry name" value="YXKO-related"/>
    <property type="match status" value="1"/>
</dbReference>
<dbReference type="PROSITE" id="PS51383">
    <property type="entry name" value="YJEF_C_3"/>
    <property type="match status" value="1"/>
</dbReference>
<dbReference type="NCBIfam" id="TIGR00196">
    <property type="entry name" value="yjeF_cterm"/>
    <property type="match status" value="1"/>
</dbReference>
<organism evidence="8 9">
    <name type="scientific">Bradyrhizobium yuanmingense</name>
    <dbReference type="NCBI Taxonomy" id="108015"/>
    <lineage>
        <taxon>Bacteria</taxon>
        <taxon>Pseudomonadati</taxon>
        <taxon>Pseudomonadota</taxon>
        <taxon>Alphaproteobacteria</taxon>
        <taxon>Hyphomicrobiales</taxon>
        <taxon>Nitrobacteraceae</taxon>
        <taxon>Bradyrhizobium</taxon>
    </lineage>
</organism>
<dbReference type="PANTHER" id="PTHR12592">
    <property type="entry name" value="ATP-DEPENDENT (S)-NAD(P)H-HYDRATE DEHYDRATASE FAMILY MEMBER"/>
    <property type="match status" value="1"/>
</dbReference>
<evidence type="ECO:0000256" key="3">
    <source>
        <dbReference type="ARBA" id="ARBA00022857"/>
    </source>
</evidence>
<comment type="catalytic activity">
    <reaction evidence="6">
        <text>(6S)-NADPHX + ADP = AMP + phosphate + NADPH + H(+)</text>
        <dbReference type="Rhea" id="RHEA:32235"/>
        <dbReference type="ChEBI" id="CHEBI:15378"/>
        <dbReference type="ChEBI" id="CHEBI:43474"/>
        <dbReference type="ChEBI" id="CHEBI:57783"/>
        <dbReference type="ChEBI" id="CHEBI:64076"/>
        <dbReference type="ChEBI" id="CHEBI:456215"/>
        <dbReference type="ChEBI" id="CHEBI:456216"/>
        <dbReference type="EC" id="4.2.1.136"/>
    </reaction>
</comment>
<evidence type="ECO:0000259" key="7">
    <source>
        <dbReference type="PROSITE" id="PS51383"/>
    </source>
</evidence>
<feature type="domain" description="YjeF C-terminal" evidence="7">
    <location>
        <begin position="7"/>
        <end position="289"/>
    </location>
</feature>
<feature type="binding site" evidence="6">
    <location>
        <begin position="200"/>
        <end position="204"/>
    </location>
    <ligand>
        <name>AMP</name>
        <dbReference type="ChEBI" id="CHEBI:456215"/>
    </ligand>
</feature>